<evidence type="ECO:0000313" key="2">
    <source>
        <dbReference type="Proteomes" id="UP000475862"/>
    </source>
</evidence>
<dbReference type="AlphaFoldDB" id="A0A6G0TDK9"/>
<keyword evidence="2" id="KW-1185">Reference proteome</keyword>
<name>A0A6G0TDK9_APHGL</name>
<dbReference type="PROSITE" id="PS51257">
    <property type="entry name" value="PROKAR_LIPOPROTEIN"/>
    <property type="match status" value="1"/>
</dbReference>
<comment type="caution">
    <text evidence="1">The sequence shown here is derived from an EMBL/GenBank/DDBJ whole genome shotgun (WGS) entry which is preliminary data.</text>
</comment>
<proteinExistence type="predicted"/>
<protein>
    <submittedName>
        <fullName evidence="1">Uncharacterized protein</fullName>
    </submittedName>
</protein>
<reference evidence="1 2" key="1">
    <citation type="submission" date="2019-08" db="EMBL/GenBank/DDBJ databases">
        <title>The genome of the soybean aphid Biotype 1, its phylome, world population structure and adaptation to the North American continent.</title>
        <authorList>
            <person name="Giordano R."/>
            <person name="Donthu R.K."/>
            <person name="Hernandez A.G."/>
            <person name="Wright C.L."/>
            <person name="Zimin A.V."/>
        </authorList>
    </citation>
    <scope>NUCLEOTIDE SEQUENCE [LARGE SCALE GENOMIC DNA]</scope>
    <source>
        <tissue evidence="1">Whole aphids</tissue>
    </source>
</reference>
<gene>
    <name evidence="1" type="ORF">AGLY_011870</name>
</gene>
<dbReference type="Proteomes" id="UP000475862">
    <property type="component" value="Unassembled WGS sequence"/>
</dbReference>
<organism evidence="1 2">
    <name type="scientific">Aphis glycines</name>
    <name type="common">Soybean aphid</name>
    <dbReference type="NCBI Taxonomy" id="307491"/>
    <lineage>
        <taxon>Eukaryota</taxon>
        <taxon>Metazoa</taxon>
        <taxon>Ecdysozoa</taxon>
        <taxon>Arthropoda</taxon>
        <taxon>Hexapoda</taxon>
        <taxon>Insecta</taxon>
        <taxon>Pterygota</taxon>
        <taxon>Neoptera</taxon>
        <taxon>Paraneoptera</taxon>
        <taxon>Hemiptera</taxon>
        <taxon>Sternorrhyncha</taxon>
        <taxon>Aphidomorpha</taxon>
        <taxon>Aphidoidea</taxon>
        <taxon>Aphididae</taxon>
        <taxon>Aphidini</taxon>
        <taxon>Aphis</taxon>
        <taxon>Aphis</taxon>
    </lineage>
</organism>
<accession>A0A6G0TDK9</accession>
<sequence length="175" mass="19486">MVMYRVRSYLCPLCPNILLSCNLFLVSRIVINLCLMHLIVNIRHSCILPVAAGSVNLLDNNEAGHKISKTALSTLVFNTFSAPNTARFSCETIIVLRYLSGAPSHCLVIVFIINDVNKVGTLCTKSFRTSSTSSKCPEKSLLIILILFRYSLVSNPVSALWCSTQSKFRIDNYNH</sequence>
<dbReference type="EMBL" id="VYZN01000044">
    <property type="protein sequence ID" value="KAE9529774.1"/>
    <property type="molecule type" value="Genomic_DNA"/>
</dbReference>
<evidence type="ECO:0000313" key="1">
    <source>
        <dbReference type="EMBL" id="KAE9529774.1"/>
    </source>
</evidence>